<dbReference type="SUPFAM" id="SSF103473">
    <property type="entry name" value="MFS general substrate transporter"/>
    <property type="match status" value="1"/>
</dbReference>
<dbReference type="GO" id="GO:0016020">
    <property type="term" value="C:membrane"/>
    <property type="evidence" value="ECO:0007669"/>
    <property type="project" value="UniProtKB-SubCell"/>
</dbReference>
<evidence type="ECO:0000256" key="1">
    <source>
        <dbReference type="ARBA" id="ARBA00004141"/>
    </source>
</evidence>
<sequence length="433" mass="48568">MSEDEKDDTDRDGPCLPSCPGCCPSTKVAKKYAITALTAIWGLFTNIERAIILPTMWLYFITYWCEDTAKKFYGATMAAFSLSVLLFTPLYGYAAHRGVQTRYLIIFANVIEILGNLAYLIAQQPWVVLVGRFISGIGGSCDTPMYADLARTTTVKERTPYVAVTYVFKQIGLVFGPACTLLMHKLHWTMGDFTLSVYNGPGLLMACLWCLHTILIILFYPIVKKLPHLGSDVNPEKQELVPNDTTKVRKQKGCCEDECAKLKVYRTYPVLSMFVMVFSAYFCVMSLETVLSPVVNHYFNWDEVKVSYVYLAAKVIGIALIMTGIFIHVIGMPLALAVTESLYTKKVPRDDLDRALSYLRCVSNLGYLLGPLEGGVFVAYAYLVFLGNFILCVISLGLIAGRFYEFKIDEDAAKYEKIVDQTLLPEDKKYGLQ</sequence>
<feature type="transmembrane region" description="Helical" evidence="5">
    <location>
        <begin position="378"/>
        <end position="400"/>
    </location>
</feature>
<dbReference type="AlphaFoldDB" id="A0A3P7N8Q1"/>
<dbReference type="Pfam" id="PF07690">
    <property type="entry name" value="MFS_1"/>
    <property type="match status" value="1"/>
</dbReference>
<keyword evidence="2 5" id="KW-0812">Transmembrane</keyword>
<evidence type="ECO:0000313" key="7">
    <source>
        <dbReference type="Proteomes" id="UP000281553"/>
    </source>
</evidence>
<evidence type="ECO:0008006" key="8">
    <source>
        <dbReference type="Google" id="ProtNLM"/>
    </source>
</evidence>
<dbReference type="PANTHER" id="PTHR23510">
    <property type="entry name" value="INNER MEMBRANE TRANSPORT PROTEIN YAJR"/>
    <property type="match status" value="1"/>
</dbReference>
<dbReference type="Proteomes" id="UP000281553">
    <property type="component" value="Unassembled WGS sequence"/>
</dbReference>
<evidence type="ECO:0000256" key="5">
    <source>
        <dbReference type="SAM" id="Phobius"/>
    </source>
</evidence>
<feature type="transmembrane region" description="Helical" evidence="5">
    <location>
        <begin position="39"/>
        <end position="60"/>
    </location>
</feature>
<feature type="transmembrane region" description="Helical" evidence="5">
    <location>
        <begin position="161"/>
        <end position="183"/>
    </location>
</feature>
<comment type="subcellular location">
    <subcellularLocation>
        <location evidence="1">Membrane</location>
        <topology evidence="1">Multi-pass membrane protein</topology>
    </subcellularLocation>
</comment>
<protein>
    <recommendedName>
        <fullName evidence="8">Major facilitator superfamily (MFS) profile domain-containing protein</fullName>
    </recommendedName>
</protein>
<accession>A0A3P7N8Q1</accession>
<feature type="transmembrane region" description="Helical" evidence="5">
    <location>
        <begin position="270"/>
        <end position="295"/>
    </location>
</feature>
<dbReference type="PANTHER" id="PTHR23510:SF16">
    <property type="entry name" value="MAJOR FACILITATOR SUPERFAMILY (MFS) PROFILE DOMAIN-CONTAINING PROTEIN"/>
    <property type="match status" value="1"/>
</dbReference>
<dbReference type="Gene3D" id="1.20.1250.20">
    <property type="entry name" value="MFS general substrate transporter like domains"/>
    <property type="match status" value="1"/>
</dbReference>
<keyword evidence="7" id="KW-1185">Reference proteome</keyword>
<keyword evidence="4 5" id="KW-0472">Membrane</keyword>
<dbReference type="InterPro" id="IPR051068">
    <property type="entry name" value="MFS_Domain-Containing_Protein"/>
</dbReference>
<feature type="transmembrane region" description="Helical" evidence="5">
    <location>
        <begin position="315"/>
        <end position="343"/>
    </location>
</feature>
<evidence type="ECO:0000313" key="6">
    <source>
        <dbReference type="EMBL" id="VDN33213.1"/>
    </source>
</evidence>
<gene>
    <name evidence="6" type="ORF">DILT_LOCUS16178</name>
</gene>
<name>A0A3P7N8Q1_DIBLA</name>
<evidence type="ECO:0000256" key="3">
    <source>
        <dbReference type="ARBA" id="ARBA00022989"/>
    </source>
</evidence>
<feature type="transmembrane region" description="Helical" evidence="5">
    <location>
        <begin position="203"/>
        <end position="223"/>
    </location>
</feature>
<feature type="transmembrane region" description="Helical" evidence="5">
    <location>
        <begin position="72"/>
        <end position="91"/>
    </location>
</feature>
<feature type="transmembrane region" description="Helical" evidence="5">
    <location>
        <begin position="103"/>
        <end position="122"/>
    </location>
</feature>
<proteinExistence type="predicted"/>
<dbReference type="InterPro" id="IPR011701">
    <property type="entry name" value="MFS"/>
</dbReference>
<reference evidence="6 7" key="1">
    <citation type="submission" date="2018-11" db="EMBL/GenBank/DDBJ databases">
        <authorList>
            <consortium name="Pathogen Informatics"/>
        </authorList>
    </citation>
    <scope>NUCLEOTIDE SEQUENCE [LARGE SCALE GENOMIC DNA]</scope>
</reference>
<dbReference type="InterPro" id="IPR036259">
    <property type="entry name" value="MFS_trans_sf"/>
</dbReference>
<dbReference type="GO" id="GO:0022857">
    <property type="term" value="F:transmembrane transporter activity"/>
    <property type="evidence" value="ECO:0007669"/>
    <property type="project" value="InterPro"/>
</dbReference>
<evidence type="ECO:0000256" key="4">
    <source>
        <dbReference type="ARBA" id="ARBA00023136"/>
    </source>
</evidence>
<dbReference type="OrthoDB" id="370281at2759"/>
<dbReference type="EMBL" id="UYRU01083420">
    <property type="protein sequence ID" value="VDN33213.1"/>
    <property type="molecule type" value="Genomic_DNA"/>
</dbReference>
<organism evidence="6 7">
    <name type="scientific">Dibothriocephalus latus</name>
    <name type="common">Fish tapeworm</name>
    <name type="synonym">Diphyllobothrium latum</name>
    <dbReference type="NCBI Taxonomy" id="60516"/>
    <lineage>
        <taxon>Eukaryota</taxon>
        <taxon>Metazoa</taxon>
        <taxon>Spiralia</taxon>
        <taxon>Lophotrochozoa</taxon>
        <taxon>Platyhelminthes</taxon>
        <taxon>Cestoda</taxon>
        <taxon>Eucestoda</taxon>
        <taxon>Diphyllobothriidea</taxon>
        <taxon>Diphyllobothriidae</taxon>
        <taxon>Dibothriocephalus</taxon>
    </lineage>
</organism>
<evidence type="ECO:0000256" key="2">
    <source>
        <dbReference type="ARBA" id="ARBA00022692"/>
    </source>
</evidence>
<keyword evidence="3 5" id="KW-1133">Transmembrane helix</keyword>